<comment type="caution">
    <text evidence="2">The sequence shown here is derived from an EMBL/GenBank/DDBJ whole genome shotgun (WGS) entry which is preliminary data.</text>
</comment>
<feature type="chain" id="PRO_5043967476" evidence="1">
    <location>
        <begin position="21"/>
        <end position="60"/>
    </location>
</feature>
<keyword evidence="3" id="KW-1185">Reference proteome</keyword>
<evidence type="ECO:0000313" key="3">
    <source>
        <dbReference type="Proteomes" id="UP001162162"/>
    </source>
</evidence>
<dbReference type="EMBL" id="JAPWTK010000170">
    <property type="protein sequence ID" value="KAJ8947066.1"/>
    <property type="molecule type" value="Genomic_DNA"/>
</dbReference>
<dbReference type="AlphaFoldDB" id="A0AAV8Y9U8"/>
<feature type="signal peptide" evidence="1">
    <location>
        <begin position="1"/>
        <end position="20"/>
    </location>
</feature>
<reference evidence="2" key="1">
    <citation type="journal article" date="2023" name="Insect Mol. Biol.">
        <title>Genome sequencing provides insights into the evolution of gene families encoding plant cell wall-degrading enzymes in longhorned beetles.</title>
        <authorList>
            <person name="Shin N.R."/>
            <person name="Okamura Y."/>
            <person name="Kirsch R."/>
            <person name="Pauchet Y."/>
        </authorList>
    </citation>
    <scope>NUCLEOTIDE SEQUENCE</scope>
    <source>
        <strain evidence="2">AMC_N1</strain>
    </source>
</reference>
<organism evidence="2 3">
    <name type="scientific">Aromia moschata</name>
    <dbReference type="NCBI Taxonomy" id="1265417"/>
    <lineage>
        <taxon>Eukaryota</taxon>
        <taxon>Metazoa</taxon>
        <taxon>Ecdysozoa</taxon>
        <taxon>Arthropoda</taxon>
        <taxon>Hexapoda</taxon>
        <taxon>Insecta</taxon>
        <taxon>Pterygota</taxon>
        <taxon>Neoptera</taxon>
        <taxon>Endopterygota</taxon>
        <taxon>Coleoptera</taxon>
        <taxon>Polyphaga</taxon>
        <taxon>Cucujiformia</taxon>
        <taxon>Chrysomeloidea</taxon>
        <taxon>Cerambycidae</taxon>
        <taxon>Cerambycinae</taxon>
        <taxon>Callichromatini</taxon>
        <taxon>Aromia</taxon>
    </lineage>
</organism>
<protein>
    <submittedName>
        <fullName evidence="2">Uncharacterized protein</fullName>
    </submittedName>
</protein>
<proteinExistence type="predicted"/>
<evidence type="ECO:0000256" key="1">
    <source>
        <dbReference type="SAM" id="SignalP"/>
    </source>
</evidence>
<gene>
    <name evidence="2" type="ORF">NQ318_019961</name>
</gene>
<sequence>MKFFAIFAFIFAIFVAMTSAIPANGSSEVQDIPLDNSVLNDYESQATSCQATCNCVCSCN</sequence>
<evidence type="ECO:0000313" key="2">
    <source>
        <dbReference type="EMBL" id="KAJ8947066.1"/>
    </source>
</evidence>
<keyword evidence="1" id="KW-0732">Signal</keyword>
<name>A0AAV8Y9U8_9CUCU</name>
<dbReference type="Proteomes" id="UP001162162">
    <property type="component" value="Unassembled WGS sequence"/>
</dbReference>
<accession>A0AAV8Y9U8</accession>